<reference evidence="2 3" key="1">
    <citation type="journal article" date="2016" name="Mol. Biol. Evol.">
        <title>Comparative Genomics of Early-Diverging Mushroom-Forming Fungi Provides Insights into the Origins of Lignocellulose Decay Capabilities.</title>
        <authorList>
            <person name="Nagy L.G."/>
            <person name="Riley R."/>
            <person name="Tritt A."/>
            <person name="Adam C."/>
            <person name="Daum C."/>
            <person name="Floudas D."/>
            <person name="Sun H."/>
            <person name="Yadav J.S."/>
            <person name="Pangilinan J."/>
            <person name="Larsson K.H."/>
            <person name="Matsuura K."/>
            <person name="Barry K."/>
            <person name="Labutti K."/>
            <person name="Kuo R."/>
            <person name="Ohm R.A."/>
            <person name="Bhattacharya S.S."/>
            <person name="Shirouzu T."/>
            <person name="Yoshinaga Y."/>
            <person name="Martin F.M."/>
            <person name="Grigoriev I.V."/>
            <person name="Hibbett D.S."/>
        </authorList>
    </citation>
    <scope>NUCLEOTIDE SEQUENCE [LARGE SCALE GENOMIC DNA]</scope>
    <source>
        <strain evidence="2 3">TUFC12733</strain>
    </source>
</reference>
<evidence type="ECO:0000256" key="1">
    <source>
        <dbReference type="SAM" id="MobiDB-lite"/>
    </source>
</evidence>
<protein>
    <submittedName>
        <fullName evidence="2">Uncharacterized protein</fullName>
    </submittedName>
</protein>
<evidence type="ECO:0000313" key="2">
    <source>
        <dbReference type="EMBL" id="KZO91832.1"/>
    </source>
</evidence>
<sequence>MGWGRAPPTTSPKPEPSTSLLACNPSPSITRLSPTSAQPSYNTASFLLPQEVLFLVSIMDLRPLDCYLFGRAGACPDVDTLSCLPRVNVTITTSAGGAGVTFTPDVAERTVRAGTTASAACSASSSTPLAIAVRLDNCERQHAALSAQSISFRPAVVQA</sequence>
<gene>
    <name evidence="2" type="ORF">CALVIDRAFT_332307</name>
</gene>
<feature type="region of interest" description="Disordered" evidence="1">
    <location>
        <begin position="1"/>
        <end position="20"/>
    </location>
</feature>
<keyword evidence="3" id="KW-1185">Reference proteome</keyword>
<proteinExistence type="predicted"/>
<dbReference type="Proteomes" id="UP000076738">
    <property type="component" value="Unassembled WGS sequence"/>
</dbReference>
<dbReference type="EMBL" id="KV417317">
    <property type="protein sequence ID" value="KZO91832.1"/>
    <property type="molecule type" value="Genomic_DNA"/>
</dbReference>
<evidence type="ECO:0000313" key="3">
    <source>
        <dbReference type="Proteomes" id="UP000076738"/>
    </source>
</evidence>
<name>A0A167HP05_CALVF</name>
<dbReference type="AlphaFoldDB" id="A0A167HP05"/>
<organism evidence="2 3">
    <name type="scientific">Calocera viscosa (strain TUFC12733)</name>
    <dbReference type="NCBI Taxonomy" id="1330018"/>
    <lineage>
        <taxon>Eukaryota</taxon>
        <taxon>Fungi</taxon>
        <taxon>Dikarya</taxon>
        <taxon>Basidiomycota</taxon>
        <taxon>Agaricomycotina</taxon>
        <taxon>Dacrymycetes</taxon>
        <taxon>Dacrymycetales</taxon>
        <taxon>Dacrymycetaceae</taxon>
        <taxon>Calocera</taxon>
    </lineage>
</organism>
<accession>A0A167HP05</accession>